<dbReference type="Gene3D" id="1.20.1260.10">
    <property type="match status" value="1"/>
</dbReference>
<gene>
    <name evidence="3" type="ORF">FHS52_000562</name>
    <name evidence="4" type="ORF">GRI59_03775</name>
</gene>
<reference evidence="3 6" key="2">
    <citation type="submission" date="2020-08" db="EMBL/GenBank/DDBJ databases">
        <title>Genomic Encyclopedia of Type Strains, Phase IV (KMG-IV): sequencing the most valuable type-strain genomes for metagenomic binning, comparative biology and taxonomic classification.</title>
        <authorList>
            <person name="Goeker M."/>
        </authorList>
    </citation>
    <scope>NUCLEOTIDE SEQUENCE [LARGE SCALE GENOMIC DNA]</scope>
    <source>
        <strain evidence="3 6">DSM 8510</strain>
    </source>
</reference>
<dbReference type="Pfam" id="PF03713">
    <property type="entry name" value="DUF305"/>
    <property type="match status" value="1"/>
</dbReference>
<evidence type="ECO:0000256" key="1">
    <source>
        <dbReference type="SAM" id="SignalP"/>
    </source>
</evidence>
<dbReference type="RefSeq" id="WP_160759847.1">
    <property type="nucleotide sequence ID" value="NZ_BAAADZ010000002.1"/>
</dbReference>
<dbReference type="InterPro" id="IPR005183">
    <property type="entry name" value="DUF305_CopM-like"/>
</dbReference>
<feature type="domain" description="DUF305" evidence="2">
    <location>
        <begin position="32"/>
        <end position="129"/>
    </location>
</feature>
<evidence type="ECO:0000313" key="5">
    <source>
        <dbReference type="Proteomes" id="UP000430021"/>
    </source>
</evidence>
<protein>
    <submittedName>
        <fullName evidence="4">DUF305 domain-containing protein</fullName>
    </submittedName>
    <submittedName>
        <fullName evidence="3">Uncharacterized protein (DUF305 family)</fullName>
    </submittedName>
</protein>
<dbReference type="InterPro" id="IPR012347">
    <property type="entry name" value="Ferritin-like"/>
</dbReference>
<evidence type="ECO:0000313" key="3">
    <source>
        <dbReference type="EMBL" id="MBB3774619.1"/>
    </source>
</evidence>
<evidence type="ECO:0000259" key="2">
    <source>
        <dbReference type="Pfam" id="PF03713"/>
    </source>
</evidence>
<proteinExistence type="predicted"/>
<dbReference type="PROSITE" id="PS51257">
    <property type="entry name" value="PROKAR_LIPOPROTEIN"/>
    <property type="match status" value="1"/>
</dbReference>
<dbReference type="OrthoDB" id="517560at2"/>
<comment type="caution">
    <text evidence="4">The sequence shown here is derived from an EMBL/GenBank/DDBJ whole genome shotgun (WGS) entry which is preliminary data.</text>
</comment>
<accession>A0A6I4UIV9</accession>
<reference evidence="4 5" key="1">
    <citation type="submission" date="2019-12" db="EMBL/GenBank/DDBJ databases">
        <title>Genomic-based taxomic classification of the family Erythrobacteraceae.</title>
        <authorList>
            <person name="Xu L."/>
        </authorList>
    </citation>
    <scope>NUCLEOTIDE SEQUENCE [LARGE SCALE GENOMIC DNA]</scope>
    <source>
        <strain evidence="4 5">JCM 10282</strain>
    </source>
</reference>
<organism evidence="4 5">
    <name type="scientific">Erythrobacter ramosus</name>
    <dbReference type="NCBI Taxonomy" id="35811"/>
    <lineage>
        <taxon>Bacteria</taxon>
        <taxon>Pseudomonadati</taxon>
        <taxon>Pseudomonadota</taxon>
        <taxon>Alphaproteobacteria</taxon>
        <taxon>Sphingomonadales</taxon>
        <taxon>Erythrobacteraceae</taxon>
        <taxon>Erythrobacter/Porphyrobacter group</taxon>
        <taxon>Erythrobacter</taxon>
    </lineage>
</organism>
<evidence type="ECO:0000313" key="6">
    <source>
        <dbReference type="Proteomes" id="UP000548685"/>
    </source>
</evidence>
<name>A0A6I4UIV9_9SPHN</name>
<feature type="signal peptide" evidence="1">
    <location>
        <begin position="1"/>
        <end position="26"/>
    </location>
</feature>
<keyword evidence="1" id="KW-0732">Signal</keyword>
<dbReference type="AlphaFoldDB" id="A0A6I4UIV9"/>
<dbReference type="PANTHER" id="PTHR36933:SF1">
    <property type="entry name" value="SLL0788 PROTEIN"/>
    <property type="match status" value="1"/>
</dbReference>
<dbReference type="PANTHER" id="PTHR36933">
    <property type="entry name" value="SLL0788 PROTEIN"/>
    <property type="match status" value="1"/>
</dbReference>
<sequence>MKAIVILAPAALVLLAACGADTDATAKPAAVDHSAMDHSGHDMGGETKSELTEAQAAYKAVNDRMHAGMADIPTDADVAFMQGMLAHHQGAVEMSEVALKYAKDEQARDLAARVIAAQKAEIAEMQAWLKARGVQ</sequence>
<dbReference type="EMBL" id="WTYB01000001">
    <property type="protein sequence ID" value="MXP37734.1"/>
    <property type="molecule type" value="Genomic_DNA"/>
</dbReference>
<evidence type="ECO:0000313" key="4">
    <source>
        <dbReference type="EMBL" id="MXP37734.1"/>
    </source>
</evidence>
<dbReference type="Proteomes" id="UP000548685">
    <property type="component" value="Unassembled WGS sequence"/>
</dbReference>
<dbReference type="EMBL" id="JACICE010000001">
    <property type="protein sequence ID" value="MBB3774619.1"/>
    <property type="molecule type" value="Genomic_DNA"/>
</dbReference>
<keyword evidence="6" id="KW-1185">Reference proteome</keyword>
<dbReference type="Proteomes" id="UP000430021">
    <property type="component" value="Unassembled WGS sequence"/>
</dbReference>
<feature type="chain" id="PRO_5026316621" evidence="1">
    <location>
        <begin position="27"/>
        <end position="135"/>
    </location>
</feature>